<keyword evidence="2" id="KW-1185">Reference proteome</keyword>
<sequence length="56" mass="6631">MGHVITWKVCEVMAKHILNRKSRLKLKTIPEVQDKRVIGHVSQTNRFALYLQSEWI</sequence>
<organism evidence="1 2">
    <name type="scientific">Senna tora</name>
    <dbReference type="NCBI Taxonomy" id="362788"/>
    <lineage>
        <taxon>Eukaryota</taxon>
        <taxon>Viridiplantae</taxon>
        <taxon>Streptophyta</taxon>
        <taxon>Embryophyta</taxon>
        <taxon>Tracheophyta</taxon>
        <taxon>Spermatophyta</taxon>
        <taxon>Magnoliopsida</taxon>
        <taxon>eudicotyledons</taxon>
        <taxon>Gunneridae</taxon>
        <taxon>Pentapetalae</taxon>
        <taxon>rosids</taxon>
        <taxon>fabids</taxon>
        <taxon>Fabales</taxon>
        <taxon>Fabaceae</taxon>
        <taxon>Caesalpinioideae</taxon>
        <taxon>Cassia clade</taxon>
        <taxon>Senna</taxon>
    </lineage>
</organism>
<evidence type="ECO:0000313" key="1">
    <source>
        <dbReference type="EMBL" id="KAF7812421.1"/>
    </source>
</evidence>
<accession>A0A834WAY5</accession>
<protein>
    <submittedName>
        <fullName evidence="1">Uncharacterized protein</fullName>
    </submittedName>
</protein>
<proteinExistence type="predicted"/>
<gene>
    <name evidence="1" type="ORF">G2W53_033397</name>
</gene>
<name>A0A834WAY5_9FABA</name>
<comment type="caution">
    <text evidence="1">The sequence shown here is derived from an EMBL/GenBank/DDBJ whole genome shotgun (WGS) entry which is preliminary data.</text>
</comment>
<evidence type="ECO:0000313" key="2">
    <source>
        <dbReference type="Proteomes" id="UP000634136"/>
    </source>
</evidence>
<dbReference type="AlphaFoldDB" id="A0A834WAY5"/>
<reference evidence="1" key="1">
    <citation type="submission" date="2020-09" db="EMBL/GenBank/DDBJ databases">
        <title>Genome-Enabled Discovery of Anthraquinone Biosynthesis in Senna tora.</title>
        <authorList>
            <person name="Kang S.-H."/>
            <person name="Pandey R.P."/>
            <person name="Lee C.-M."/>
            <person name="Sim J.-S."/>
            <person name="Jeong J.-T."/>
            <person name="Choi B.-S."/>
            <person name="Jung M."/>
            <person name="Ginzburg D."/>
            <person name="Zhao K."/>
            <person name="Won S.Y."/>
            <person name="Oh T.-J."/>
            <person name="Yu Y."/>
            <person name="Kim N.-H."/>
            <person name="Lee O.R."/>
            <person name="Lee T.-H."/>
            <person name="Bashyal P."/>
            <person name="Kim T.-S."/>
            <person name="Lee W.-H."/>
            <person name="Kawkins C."/>
            <person name="Kim C.-K."/>
            <person name="Kim J.S."/>
            <person name="Ahn B.O."/>
            <person name="Rhee S.Y."/>
            <person name="Sohng J.K."/>
        </authorList>
    </citation>
    <scope>NUCLEOTIDE SEQUENCE</scope>
    <source>
        <tissue evidence="1">Leaf</tissue>
    </source>
</reference>
<dbReference type="EMBL" id="JAAIUW010000010">
    <property type="protein sequence ID" value="KAF7812421.1"/>
    <property type="molecule type" value="Genomic_DNA"/>
</dbReference>
<dbReference type="Proteomes" id="UP000634136">
    <property type="component" value="Unassembled WGS sequence"/>
</dbReference>